<comment type="caution">
    <text evidence="3">The sequence shown here is derived from an EMBL/GenBank/DDBJ whole genome shotgun (WGS) entry which is preliminary data.</text>
</comment>
<feature type="domain" description="Protein CR006 P-loop" evidence="2">
    <location>
        <begin position="46"/>
        <end position="302"/>
    </location>
</feature>
<gene>
    <name evidence="3" type="ORF">D1B31_04525</name>
</gene>
<name>A0A417YYN1_9BACI</name>
<sequence length="351" mass="40578">MIILLLVKLSQMGEAGDGSGASLGKYALNLEGIKIFNIYRMDFGVEHSVSEINRILKSFGFKNFKLATASKKGNYKIIRDNGEDAKETLSEGERTFITFLYFYQLLKGSNNKQDIVTEKVVVIDDPISSLDSNVLFMVSSLVRQIMIDMRDNKTDIKQLIILTHNIYFHKEVTFKQGKKTYGEGGYWIVKKKDNQSYIIPYDKNPIKTSYQLLWKELINRDKQSLASIQNVMRRILENYFKFLGNIDLDSLEEKFELDDKMRCRSLISWINDGSHYISDDLYIESNEDVVERYFQVFKKIFDTQGHTAHFNMMMGETEYEGNQSESSTSDEKRESSTPIEVAMREVAVTSE</sequence>
<dbReference type="RefSeq" id="WP_118919542.1">
    <property type="nucleotide sequence ID" value="NZ_QWEG01000002.1"/>
</dbReference>
<dbReference type="InterPro" id="IPR026866">
    <property type="entry name" value="CR006_AAA"/>
</dbReference>
<dbReference type="InterPro" id="IPR027417">
    <property type="entry name" value="P-loop_NTPase"/>
</dbReference>
<evidence type="ECO:0000259" key="2">
    <source>
        <dbReference type="Pfam" id="PF13166"/>
    </source>
</evidence>
<accession>A0A417YYN1</accession>
<evidence type="ECO:0000313" key="4">
    <source>
        <dbReference type="Proteomes" id="UP000284416"/>
    </source>
</evidence>
<keyword evidence="4" id="KW-1185">Reference proteome</keyword>
<feature type="region of interest" description="Disordered" evidence="1">
    <location>
        <begin position="318"/>
        <end position="351"/>
    </location>
</feature>
<dbReference type="AlphaFoldDB" id="A0A417YYN1"/>
<evidence type="ECO:0000313" key="3">
    <source>
        <dbReference type="EMBL" id="RHW42846.1"/>
    </source>
</evidence>
<dbReference type="Proteomes" id="UP000284416">
    <property type="component" value="Unassembled WGS sequence"/>
</dbReference>
<dbReference type="EMBL" id="QWEG01000002">
    <property type="protein sequence ID" value="RHW42846.1"/>
    <property type="molecule type" value="Genomic_DNA"/>
</dbReference>
<dbReference type="Pfam" id="PF13166">
    <property type="entry name" value="AAA_13"/>
    <property type="match status" value="1"/>
</dbReference>
<organism evidence="3 4">
    <name type="scientific">Neobacillus notoginsengisoli</name>
    <dbReference type="NCBI Taxonomy" id="1578198"/>
    <lineage>
        <taxon>Bacteria</taxon>
        <taxon>Bacillati</taxon>
        <taxon>Bacillota</taxon>
        <taxon>Bacilli</taxon>
        <taxon>Bacillales</taxon>
        <taxon>Bacillaceae</taxon>
        <taxon>Neobacillus</taxon>
    </lineage>
</organism>
<dbReference type="Gene3D" id="3.40.50.300">
    <property type="entry name" value="P-loop containing nucleotide triphosphate hydrolases"/>
    <property type="match status" value="1"/>
</dbReference>
<evidence type="ECO:0000256" key="1">
    <source>
        <dbReference type="SAM" id="MobiDB-lite"/>
    </source>
</evidence>
<protein>
    <recommendedName>
        <fullName evidence="2">Protein CR006 P-loop domain-containing protein</fullName>
    </recommendedName>
</protein>
<dbReference type="OrthoDB" id="9795565at2"/>
<proteinExistence type="predicted"/>
<reference evidence="3 4" key="1">
    <citation type="journal article" date="2017" name="Int. J. Syst. Evol. Microbiol.">
        <title>Bacillus notoginsengisoli sp. nov., a novel bacterium isolated from the rhizosphere of Panax notoginseng.</title>
        <authorList>
            <person name="Zhang M.Y."/>
            <person name="Cheng J."/>
            <person name="Cai Y."/>
            <person name="Zhang T.Y."/>
            <person name="Wu Y.Y."/>
            <person name="Manikprabhu D."/>
            <person name="Li W.J."/>
            <person name="Zhang Y.X."/>
        </authorList>
    </citation>
    <scope>NUCLEOTIDE SEQUENCE [LARGE SCALE GENOMIC DNA]</scope>
    <source>
        <strain evidence="3 4">JCM 30743</strain>
    </source>
</reference>